<dbReference type="EMBL" id="AEJF01000129">
    <property type="protein sequence ID" value="KLU24300.1"/>
    <property type="molecule type" value="Genomic_DNA"/>
</dbReference>
<evidence type="ECO:0000313" key="2">
    <source>
        <dbReference type="Proteomes" id="UP000035963"/>
    </source>
</evidence>
<protein>
    <recommendedName>
        <fullName evidence="3">DUF1579 domain-containing protein</fullName>
    </recommendedName>
</protein>
<evidence type="ECO:0000313" key="1">
    <source>
        <dbReference type="EMBL" id="KLU24300.1"/>
    </source>
</evidence>
<comment type="caution">
    <text evidence="1">The sequence shown here is derived from an EMBL/GenBank/DDBJ whole genome shotgun (WGS) entry which is preliminary data.</text>
</comment>
<organism evidence="1 2">
    <name type="scientific">Caballeronia mineralivorans PML1(12)</name>
    <dbReference type="NCBI Taxonomy" id="908627"/>
    <lineage>
        <taxon>Bacteria</taxon>
        <taxon>Pseudomonadati</taxon>
        <taxon>Pseudomonadota</taxon>
        <taxon>Betaproteobacteria</taxon>
        <taxon>Burkholderiales</taxon>
        <taxon>Burkholderiaceae</taxon>
        <taxon>Caballeronia</taxon>
    </lineage>
</organism>
<dbReference type="RefSeq" id="WP_047848585.1">
    <property type="nucleotide sequence ID" value="NZ_AEJF01000129.1"/>
</dbReference>
<dbReference type="AlphaFoldDB" id="A0A0J1CUM7"/>
<name>A0A0J1CUM7_9BURK</name>
<dbReference type="OrthoDB" id="8781632at2"/>
<sequence length="199" mass="22453">MIDRRHFLGVTLGSFLVARMAESEPLPASTRLSELGPENQTLVERTGLWDVIETVWSSPSAPPKTTTGLVAERRLIGSMLQEFLYPANDRSAILRIDYLSFNRVEGRWDYVSMDTRAAVGIMPAWSFARGDADNITLTFEPFALPGDGEAVSGQMLRMDEVISHQGLDRDRKDQHFIMADGTGMAWLAHQYSYTRRERQ</sequence>
<evidence type="ECO:0008006" key="3">
    <source>
        <dbReference type="Google" id="ProtNLM"/>
    </source>
</evidence>
<dbReference type="Proteomes" id="UP000035963">
    <property type="component" value="Unassembled WGS sequence"/>
</dbReference>
<accession>A0A0J1CUM7</accession>
<keyword evidence="2" id="KW-1185">Reference proteome</keyword>
<reference evidence="1 2" key="1">
    <citation type="journal article" date="2015" name="Genome Announc.">
        <title>Draft Genome Sequence of Burkholderia sp. Strain PML1(12), an Ectomycorrhizosphere-Inhabiting Bacterium with Effective Mineral-Weathering Ability.</title>
        <authorList>
            <person name="Uroz S."/>
            <person name="Oger P."/>
        </authorList>
    </citation>
    <scope>NUCLEOTIDE SEQUENCE [LARGE SCALE GENOMIC DNA]</scope>
    <source>
        <strain evidence="2">PML1(12)</strain>
    </source>
</reference>
<dbReference type="PATRIC" id="fig|908627.4.peg.4656"/>
<proteinExistence type="predicted"/>
<gene>
    <name evidence="1" type="ORF">EOS_20785</name>
</gene>